<keyword evidence="2" id="KW-0812">Transmembrane</keyword>
<proteinExistence type="predicted"/>
<accession>A0A563VUT3</accession>
<evidence type="ECO:0000256" key="1">
    <source>
        <dbReference type="SAM" id="MobiDB-lite"/>
    </source>
</evidence>
<name>A0A563VUT3_9CYAN</name>
<dbReference type="EMBL" id="CAACVJ010000237">
    <property type="protein sequence ID" value="VEP15173.1"/>
    <property type="molecule type" value="Genomic_DNA"/>
</dbReference>
<dbReference type="AlphaFoldDB" id="A0A563VUT3"/>
<keyword evidence="4" id="KW-1185">Reference proteome</keyword>
<evidence type="ECO:0000256" key="2">
    <source>
        <dbReference type="SAM" id="Phobius"/>
    </source>
</evidence>
<keyword evidence="2" id="KW-1133">Transmembrane helix</keyword>
<dbReference type="PANTHER" id="PTHR14136">
    <property type="entry name" value="BTB_POZ DOMAIN-CONTAINING PROTEIN KCTD9"/>
    <property type="match status" value="1"/>
</dbReference>
<sequence length="266" mass="29709">MPFFYNNLGSYKKSIKQQRKERIKAWGLFAIIPLIGTVVGGSFIFTETQLNADKRLIRDCPKEKEDCPGRIEALERLAKAKRNLNDFNLSGANLGFAKLSGADLINANLSGADLISADLNITSLMLADLSNARLNFADLSNARLNFADLSNARLNFADLSVADLNFADLSNANLINARLPYANLEGANPKGANLEGAILIDSEGLDYSQIELACNWDKAIYKGHYDEEEEKWIVDREANDRYIKQLKQDKDSEPKEPVDCSKWEDR</sequence>
<feature type="region of interest" description="Disordered" evidence="1">
    <location>
        <begin position="245"/>
        <end position="266"/>
    </location>
</feature>
<evidence type="ECO:0000313" key="3">
    <source>
        <dbReference type="EMBL" id="VEP15173.1"/>
    </source>
</evidence>
<dbReference type="Pfam" id="PF00805">
    <property type="entry name" value="Pentapeptide"/>
    <property type="match status" value="3"/>
</dbReference>
<dbReference type="RefSeq" id="WP_222427283.1">
    <property type="nucleotide sequence ID" value="NZ_LR214050.1"/>
</dbReference>
<gene>
    <name evidence="3" type="ORF">H1P_3110012</name>
</gene>
<evidence type="ECO:0000313" key="4">
    <source>
        <dbReference type="Proteomes" id="UP000320055"/>
    </source>
</evidence>
<dbReference type="Gene3D" id="2.160.20.80">
    <property type="entry name" value="E3 ubiquitin-protein ligase SopA"/>
    <property type="match status" value="1"/>
</dbReference>
<dbReference type="InterPro" id="IPR051082">
    <property type="entry name" value="Pentapeptide-BTB/POZ_domain"/>
</dbReference>
<reference evidence="3 4" key="1">
    <citation type="submission" date="2019-01" db="EMBL/GenBank/DDBJ databases">
        <authorList>
            <person name="Brito A."/>
        </authorList>
    </citation>
    <scope>NUCLEOTIDE SEQUENCE [LARGE SCALE GENOMIC DNA]</scope>
    <source>
        <strain evidence="3">1</strain>
    </source>
</reference>
<protein>
    <submittedName>
        <fullName evidence="3">Pentapeptide repeat</fullName>
    </submittedName>
</protein>
<dbReference type="PANTHER" id="PTHR14136:SF17">
    <property type="entry name" value="BTB_POZ DOMAIN-CONTAINING PROTEIN KCTD9"/>
    <property type="match status" value="1"/>
</dbReference>
<dbReference type="Proteomes" id="UP000320055">
    <property type="component" value="Unassembled WGS sequence"/>
</dbReference>
<dbReference type="SUPFAM" id="SSF141571">
    <property type="entry name" value="Pentapeptide repeat-like"/>
    <property type="match status" value="1"/>
</dbReference>
<dbReference type="InterPro" id="IPR001646">
    <property type="entry name" value="5peptide_repeat"/>
</dbReference>
<organism evidence="3 4">
    <name type="scientific">Hyella patelloides LEGE 07179</name>
    <dbReference type="NCBI Taxonomy" id="945734"/>
    <lineage>
        <taxon>Bacteria</taxon>
        <taxon>Bacillati</taxon>
        <taxon>Cyanobacteriota</taxon>
        <taxon>Cyanophyceae</taxon>
        <taxon>Pleurocapsales</taxon>
        <taxon>Hyellaceae</taxon>
        <taxon>Hyella</taxon>
    </lineage>
</organism>
<feature type="transmembrane region" description="Helical" evidence="2">
    <location>
        <begin position="25"/>
        <end position="45"/>
    </location>
</feature>
<keyword evidence="2" id="KW-0472">Membrane</keyword>